<reference evidence="1" key="1">
    <citation type="submission" date="2021-01" db="EMBL/GenBank/DDBJ databases">
        <authorList>
            <consortium name="Genoscope - CEA"/>
            <person name="William W."/>
        </authorList>
    </citation>
    <scope>NUCLEOTIDE SEQUENCE</scope>
</reference>
<name>A0A8S1LES1_9CILI</name>
<gene>
    <name evidence="1" type="ORF">PSON_ATCC_30995.1.T0210138</name>
</gene>
<dbReference type="EMBL" id="CAJJDN010000021">
    <property type="protein sequence ID" value="CAD8066117.1"/>
    <property type="molecule type" value="Genomic_DNA"/>
</dbReference>
<evidence type="ECO:0000313" key="2">
    <source>
        <dbReference type="Proteomes" id="UP000692954"/>
    </source>
</evidence>
<protein>
    <submittedName>
        <fullName evidence="1">Uncharacterized protein</fullName>
    </submittedName>
</protein>
<comment type="caution">
    <text evidence="1">The sequence shown here is derived from an EMBL/GenBank/DDBJ whole genome shotgun (WGS) entry which is preliminary data.</text>
</comment>
<accession>A0A8S1LES1</accession>
<proteinExistence type="predicted"/>
<sequence>MFILILLIVKAIQFTIKVDQTTCQCLDIPQEEVCNESLFCKWFEGSCQKLNCTDATDQDQCDRILPNSYKCAWNQGKCQKFTACSDYLVSQPQECFEKWFCVDGGVTANGLYTCADQNLEDEDENEEIICDNLISDEECIGIQKDGDYCVWNTTNLNCTSQSIKSCADASQTNQEYCKQTSCKWDEQTQECIDLSCDQFETEPECHFYFNFDFSEVTNCLWNNQKCIDFDITDLAPEQCLNITLNTYVWNSIQARCIECAESYILTLILIIILLMVQI</sequence>
<keyword evidence="2" id="KW-1185">Reference proteome</keyword>
<evidence type="ECO:0000313" key="1">
    <source>
        <dbReference type="EMBL" id="CAD8066117.1"/>
    </source>
</evidence>
<dbReference type="AlphaFoldDB" id="A0A8S1LES1"/>
<dbReference type="Proteomes" id="UP000692954">
    <property type="component" value="Unassembled WGS sequence"/>
</dbReference>
<dbReference type="OrthoDB" id="289593at2759"/>
<organism evidence="1 2">
    <name type="scientific">Paramecium sonneborni</name>
    <dbReference type="NCBI Taxonomy" id="65129"/>
    <lineage>
        <taxon>Eukaryota</taxon>
        <taxon>Sar</taxon>
        <taxon>Alveolata</taxon>
        <taxon>Ciliophora</taxon>
        <taxon>Intramacronucleata</taxon>
        <taxon>Oligohymenophorea</taxon>
        <taxon>Peniculida</taxon>
        <taxon>Parameciidae</taxon>
        <taxon>Paramecium</taxon>
    </lineage>
</organism>